<keyword evidence="1" id="KW-0812">Transmembrane</keyword>
<keyword evidence="1" id="KW-0472">Membrane</keyword>
<keyword evidence="1" id="KW-1133">Transmembrane helix</keyword>
<dbReference type="OrthoDB" id="342739at2157"/>
<sequence>MWLFVQLSKENRYRRWVPSICCAIIIFAVSIIPLQNGGHTTMGIGFILRVDIILHVVGYAVLAWAIVGARKVGLTDYDEILLILIFVTVFGAGIEGIQTIIPTRQSSITDMIANAVGATTIFTPSVFDCVRQRYQ</sequence>
<name>G0LJY2_HALWC</name>
<gene>
    <name evidence="2" type="ordered locus">Hqrw_1460</name>
</gene>
<dbReference type="AlphaFoldDB" id="G0LJY2"/>
<protein>
    <submittedName>
        <fullName evidence="2">VanZ family protein</fullName>
    </submittedName>
</protein>
<feature type="transmembrane region" description="Helical" evidence="1">
    <location>
        <begin position="80"/>
        <end position="101"/>
    </location>
</feature>
<evidence type="ECO:0000313" key="2">
    <source>
        <dbReference type="EMBL" id="CCC39408.1"/>
    </source>
</evidence>
<dbReference type="HOGENOM" id="CLU_1870696_0_0_2"/>
<dbReference type="Proteomes" id="UP000007954">
    <property type="component" value="Chromosome"/>
</dbReference>
<accession>G0LJY2</accession>
<evidence type="ECO:0000256" key="1">
    <source>
        <dbReference type="SAM" id="Phobius"/>
    </source>
</evidence>
<feature type="transmembrane region" description="Helical" evidence="1">
    <location>
        <begin position="16"/>
        <end position="34"/>
    </location>
</feature>
<dbReference type="KEGG" id="hwc:Hqrw_1460"/>
<dbReference type="NCBIfam" id="NF037970">
    <property type="entry name" value="vanZ_1"/>
    <property type="match status" value="1"/>
</dbReference>
<dbReference type="GeneID" id="12446119"/>
<dbReference type="EMBL" id="FR746099">
    <property type="protein sequence ID" value="CCC39408.1"/>
    <property type="molecule type" value="Genomic_DNA"/>
</dbReference>
<evidence type="ECO:0000313" key="3">
    <source>
        <dbReference type="Proteomes" id="UP000007954"/>
    </source>
</evidence>
<proteinExistence type="predicted"/>
<organism evidence="2 3">
    <name type="scientific">Haloquadratum walsbyi (strain DSM 16854 / JCM 12705 / C23)</name>
    <dbReference type="NCBI Taxonomy" id="768065"/>
    <lineage>
        <taxon>Archaea</taxon>
        <taxon>Methanobacteriati</taxon>
        <taxon>Methanobacteriota</taxon>
        <taxon>Stenosarchaea group</taxon>
        <taxon>Halobacteria</taxon>
        <taxon>Halobacteriales</taxon>
        <taxon>Haloferacaceae</taxon>
        <taxon>Haloquadratum</taxon>
    </lineage>
</organism>
<feature type="transmembrane region" description="Helical" evidence="1">
    <location>
        <begin position="46"/>
        <end position="68"/>
    </location>
</feature>
<reference evidence="2 3" key="1">
    <citation type="journal article" date="2011" name="PLoS ONE">
        <title>Haloquadratum walsbyi: limited diversity in a global pond.</title>
        <authorList>
            <person name="Dyall-Smith M."/>
            <person name="Pfeiffer F."/>
            <person name="Klee K."/>
            <person name="Palm P."/>
            <person name="Gross K."/>
            <person name="Schuster S.C."/>
            <person name="Rampp M."/>
            <person name="Oesterhelt D."/>
        </authorList>
    </citation>
    <scope>NUCLEOTIDE SEQUENCE [LARGE SCALE GENOMIC DNA]</scope>
    <source>
        <strain evidence="3">DSM 16854 / JCM 12705 / C23</strain>
    </source>
</reference>
<dbReference type="RefSeq" id="WP_014555276.1">
    <property type="nucleotide sequence ID" value="NC_017459.1"/>
</dbReference>